<dbReference type="Proteomes" id="UP001597036">
    <property type="component" value="Unassembled WGS sequence"/>
</dbReference>
<feature type="compositionally biased region" description="Low complexity" evidence="1">
    <location>
        <begin position="263"/>
        <end position="279"/>
    </location>
</feature>
<keyword evidence="4" id="KW-1185">Reference proteome</keyword>
<proteinExistence type="predicted"/>
<evidence type="ECO:0000313" key="3">
    <source>
        <dbReference type="EMBL" id="MFD0704282.1"/>
    </source>
</evidence>
<dbReference type="EMBL" id="JBHTHQ010000006">
    <property type="protein sequence ID" value="MFD0704282.1"/>
    <property type="molecule type" value="Genomic_DNA"/>
</dbReference>
<accession>A0ABW2Y896</accession>
<name>A0ABW2Y896_9BIFI</name>
<evidence type="ECO:0008006" key="5">
    <source>
        <dbReference type="Google" id="ProtNLM"/>
    </source>
</evidence>
<feature type="transmembrane region" description="Helical" evidence="2">
    <location>
        <begin position="41"/>
        <end position="61"/>
    </location>
</feature>
<keyword evidence="2" id="KW-1133">Transmembrane helix</keyword>
<feature type="region of interest" description="Disordered" evidence="1">
    <location>
        <begin position="70"/>
        <end position="110"/>
    </location>
</feature>
<comment type="caution">
    <text evidence="3">The sequence shown here is derived from an EMBL/GenBank/DDBJ whole genome shotgun (WGS) entry which is preliminary data.</text>
</comment>
<sequence>MAVRNSGPRGARSRGNRATTAHPRVKGTKRKLARKYLIRRVVALVIAIAVLALVGVGIFAVTHRGRSAASSALSATSSSTKKTQKSQSSTSSDSSSQGNFTTQKAKDSGIPDCSTNQLKLTLSADSTAVSNDSTIKFTKTFTHQGNQNCLIDTSDDNTVLVVTNAQGTQVYRSDACTVDPGEILLGQSDTYTKDTSWATAVSNTAVDKSIADNAEVNASGHGCMKSGKSAPHVAAGEYTAQLIDATDNSVVSDPVKLTISAPQATPQTSEQSEQSTQNQ</sequence>
<organism evidence="3 4">
    <name type="scientific">Alloscardovia venturai</name>
    <dbReference type="NCBI Taxonomy" id="1769421"/>
    <lineage>
        <taxon>Bacteria</taxon>
        <taxon>Bacillati</taxon>
        <taxon>Actinomycetota</taxon>
        <taxon>Actinomycetes</taxon>
        <taxon>Bifidobacteriales</taxon>
        <taxon>Bifidobacteriaceae</taxon>
        <taxon>Alloscardovia</taxon>
    </lineage>
</organism>
<evidence type="ECO:0000313" key="4">
    <source>
        <dbReference type="Proteomes" id="UP001597036"/>
    </source>
</evidence>
<protein>
    <recommendedName>
        <fullName evidence="5">Peptide ABC transporter permease</fullName>
    </recommendedName>
</protein>
<gene>
    <name evidence="3" type="ORF">ACFQY8_00730</name>
</gene>
<evidence type="ECO:0000256" key="1">
    <source>
        <dbReference type="SAM" id="MobiDB-lite"/>
    </source>
</evidence>
<keyword evidence="2" id="KW-0472">Membrane</keyword>
<feature type="region of interest" description="Disordered" evidence="1">
    <location>
        <begin position="254"/>
        <end position="279"/>
    </location>
</feature>
<reference evidence="4" key="1">
    <citation type="journal article" date="2019" name="Int. J. Syst. Evol. Microbiol.">
        <title>The Global Catalogue of Microorganisms (GCM) 10K type strain sequencing project: providing services to taxonomists for standard genome sequencing and annotation.</title>
        <authorList>
            <consortium name="The Broad Institute Genomics Platform"/>
            <consortium name="The Broad Institute Genome Sequencing Center for Infectious Disease"/>
            <person name="Wu L."/>
            <person name="Ma J."/>
        </authorList>
    </citation>
    <scope>NUCLEOTIDE SEQUENCE [LARGE SCALE GENOMIC DNA]</scope>
    <source>
        <strain evidence="4">CCM 8604</strain>
    </source>
</reference>
<feature type="region of interest" description="Disordered" evidence="1">
    <location>
        <begin position="1"/>
        <end position="29"/>
    </location>
</feature>
<keyword evidence="2" id="KW-0812">Transmembrane</keyword>
<feature type="compositionally biased region" description="Low complexity" evidence="1">
    <location>
        <begin position="70"/>
        <end position="97"/>
    </location>
</feature>
<evidence type="ECO:0000256" key="2">
    <source>
        <dbReference type="SAM" id="Phobius"/>
    </source>
</evidence>
<dbReference type="RefSeq" id="WP_377937660.1">
    <property type="nucleotide sequence ID" value="NZ_JBHTHQ010000006.1"/>
</dbReference>